<dbReference type="STRING" id="74649.A0A2P6PFY5"/>
<comment type="caution">
    <text evidence="1">The sequence shown here is derived from an EMBL/GenBank/DDBJ whole genome shotgun (WGS) entry which is preliminary data.</text>
</comment>
<gene>
    <name evidence="1" type="ORF">RchiOBHm_Chr7g0232561</name>
</gene>
<dbReference type="AlphaFoldDB" id="A0A2P6PFY5"/>
<reference evidence="1 2" key="1">
    <citation type="journal article" date="2018" name="Nat. Genet.">
        <title>The Rosa genome provides new insights in the design of modern roses.</title>
        <authorList>
            <person name="Bendahmane M."/>
        </authorList>
    </citation>
    <scope>NUCLEOTIDE SEQUENCE [LARGE SCALE GENOMIC DNA]</scope>
    <source>
        <strain evidence="2">cv. Old Blush</strain>
    </source>
</reference>
<proteinExistence type="predicted"/>
<protein>
    <submittedName>
        <fullName evidence="1">Uncharacterized protein</fullName>
    </submittedName>
</protein>
<sequence length="71" mass="7802">MTFSPQKFTVLDSVECSDLLEGKLGNSSPASQLMGMRRMAKEKARMMNAVNGAVSKSLQQLTRLLVIDMPI</sequence>
<organism evidence="1 2">
    <name type="scientific">Rosa chinensis</name>
    <name type="common">China rose</name>
    <dbReference type="NCBI Taxonomy" id="74649"/>
    <lineage>
        <taxon>Eukaryota</taxon>
        <taxon>Viridiplantae</taxon>
        <taxon>Streptophyta</taxon>
        <taxon>Embryophyta</taxon>
        <taxon>Tracheophyta</taxon>
        <taxon>Spermatophyta</taxon>
        <taxon>Magnoliopsida</taxon>
        <taxon>eudicotyledons</taxon>
        <taxon>Gunneridae</taxon>
        <taxon>Pentapetalae</taxon>
        <taxon>rosids</taxon>
        <taxon>fabids</taxon>
        <taxon>Rosales</taxon>
        <taxon>Rosaceae</taxon>
        <taxon>Rosoideae</taxon>
        <taxon>Rosoideae incertae sedis</taxon>
        <taxon>Rosa</taxon>
    </lineage>
</organism>
<dbReference type="Gramene" id="PRQ20845">
    <property type="protein sequence ID" value="PRQ20845"/>
    <property type="gene ID" value="RchiOBHm_Chr7g0232561"/>
</dbReference>
<dbReference type="Proteomes" id="UP000238479">
    <property type="component" value="Chromosome 7"/>
</dbReference>
<keyword evidence="2" id="KW-1185">Reference proteome</keyword>
<accession>A0A2P6PFY5</accession>
<evidence type="ECO:0000313" key="1">
    <source>
        <dbReference type="EMBL" id="PRQ20845.1"/>
    </source>
</evidence>
<dbReference type="EMBL" id="PDCK01000045">
    <property type="protein sequence ID" value="PRQ20845.1"/>
    <property type="molecule type" value="Genomic_DNA"/>
</dbReference>
<name>A0A2P6PFY5_ROSCH</name>
<evidence type="ECO:0000313" key="2">
    <source>
        <dbReference type="Proteomes" id="UP000238479"/>
    </source>
</evidence>